<comment type="subcellular location">
    <subcellularLocation>
        <location evidence="2 13">Membrane</location>
        <topology evidence="2 13">Multi-pass membrane protein</topology>
    </subcellularLocation>
</comment>
<dbReference type="PROSITE" id="PS00973">
    <property type="entry name" value="USP_2"/>
    <property type="match status" value="1"/>
</dbReference>
<feature type="transmembrane region" description="Helical" evidence="13">
    <location>
        <begin position="117"/>
        <end position="142"/>
    </location>
</feature>
<feature type="region of interest" description="Disordered" evidence="14">
    <location>
        <begin position="1"/>
        <end position="55"/>
    </location>
</feature>
<evidence type="ECO:0000256" key="2">
    <source>
        <dbReference type="ARBA" id="ARBA00004141"/>
    </source>
</evidence>
<feature type="transmembrane region" description="Helical" evidence="13">
    <location>
        <begin position="436"/>
        <end position="457"/>
    </location>
</feature>
<evidence type="ECO:0000256" key="6">
    <source>
        <dbReference type="ARBA" id="ARBA00022692"/>
    </source>
</evidence>
<dbReference type="CDD" id="cd16104">
    <property type="entry name" value="Ubl_USP14_like"/>
    <property type="match status" value="1"/>
</dbReference>
<dbReference type="PROSITE" id="PS00972">
    <property type="entry name" value="USP_1"/>
    <property type="match status" value="1"/>
</dbReference>
<dbReference type="Pfam" id="PF09815">
    <property type="entry name" value="XK-related"/>
    <property type="match status" value="1"/>
</dbReference>
<dbReference type="FunFam" id="3.90.70.10:FF:000032">
    <property type="entry name" value="Ubiquitin carboxyl-terminal hydrolase 14"/>
    <property type="match status" value="1"/>
</dbReference>
<dbReference type="CDD" id="cd02657">
    <property type="entry name" value="Peptidase_C19A"/>
    <property type="match status" value="1"/>
</dbReference>
<feature type="compositionally biased region" description="Polar residues" evidence="14">
    <location>
        <begin position="13"/>
        <end position="30"/>
    </location>
</feature>
<feature type="transmembrane region" description="Helical" evidence="13">
    <location>
        <begin position="379"/>
        <end position="396"/>
    </location>
</feature>
<gene>
    <name evidence="17" type="ORF">ONB1V03_LOCUS1212</name>
</gene>
<feature type="transmembrane region" description="Helical" evidence="13">
    <location>
        <begin position="148"/>
        <end position="168"/>
    </location>
</feature>
<evidence type="ECO:0000259" key="15">
    <source>
        <dbReference type="PROSITE" id="PS50053"/>
    </source>
</evidence>
<dbReference type="EC" id="3.4.19.12" evidence="12"/>
<evidence type="ECO:0000259" key="16">
    <source>
        <dbReference type="PROSITE" id="PS50235"/>
    </source>
</evidence>
<keyword evidence="9 12" id="KW-0788">Thiol protease</keyword>
<feature type="transmembrane region" description="Helical" evidence="13">
    <location>
        <begin position="189"/>
        <end position="207"/>
    </location>
</feature>
<proteinExistence type="inferred from homology"/>
<dbReference type="GO" id="GO:0070628">
    <property type="term" value="F:proteasome binding"/>
    <property type="evidence" value="ECO:0007669"/>
    <property type="project" value="TreeGrafter"/>
</dbReference>
<evidence type="ECO:0000256" key="14">
    <source>
        <dbReference type="SAM" id="MobiDB-lite"/>
    </source>
</evidence>
<evidence type="ECO:0000256" key="13">
    <source>
        <dbReference type="RuleBase" id="RU910716"/>
    </source>
</evidence>
<dbReference type="InterPro" id="IPR001394">
    <property type="entry name" value="Peptidase_C19_UCH"/>
</dbReference>
<evidence type="ECO:0000256" key="1">
    <source>
        <dbReference type="ARBA" id="ARBA00000707"/>
    </source>
</evidence>
<dbReference type="GO" id="GO:0043161">
    <property type="term" value="P:proteasome-mediated ubiquitin-dependent protein catabolic process"/>
    <property type="evidence" value="ECO:0007669"/>
    <property type="project" value="InterPro"/>
</dbReference>
<dbReference type="Gene3D" id="3.10.20.90">
    <property type="entry name" value="Phosphatidylinositol 3-kinase Catalytic Subunit, Chain A, domain 1"/>
    <property type="match status" value="1"/>
</dbReference>
<dbReference type="EMBL" id="CAJPVJ010000174">
    <property type="protein sequence ID" value="CAG2161608.1"/>
    <property type="molecule type" value="Genomic_DNA"/>
</dbReference>
<dbReference type="PROSITE" id="PS50235">
    <property type="entry name" value="USP_3"/>
    <property type="match status" value="1"/>
</dbReference>
<dbReference type="PROSITE" id="PS50053">
    <property type="entry name" value="UBIQUITIN_2"/>
    <property type="match status" value="1"/>
</dbReference>
<evidence type="ECO:0000256" key="5">
    <source>
        <dbReference type="ARBA" id="ARBA00022670"/>
    </source>
</evidence>
<dbReference type="SMART" id="SM00213">
    <property type="entry name" value="UBQ"/>
    <property type="match status" value="1"/>
</dbReference>
<dbReference type="InterPro" id="IPR044635">
    <property type="entry name" value="UBP14-like"/>
</dbReference>
<evidence type="ECO:0000256" key="8">
    <source>
        <dbReference type="ARBA" id="ARBA00022801"/>
    </source>
</evidence>
<dbReference type="InterPro" id="IPR029071">
    <property type="entry name" value="Ubiquitin-like_domsf"/>
</dbReference>
<dbReference type="InterPro" id="IPR019954">
    <property type="entry name" value="Ubiquitin_CS"/>
</dbReference>
<dbReference type="EMBL" id="OC914999">
    <property type="protein sequence ID" value="CAD7638099.1"/>
    <property type="molecule type" value="Genomic_DNA"/>
</dbReference>
<evidence type="ECO:0000256" key="7">
    <source>
        <dbReference type="ARBA" id="ARBA00022786"/>
    </source>
</evidence>
<dbReference type="GO" id="GO:0005886">
    <property type="term" value="C:plasma membrane"/>
    <property type="evidence" value="ECO:0007669"/>
    <property type="project" value="UniProtKB-ARBA"/>
</dbReference>
<evidence type="ECO:0000256" key="3">
    <source>
        <dbReference type="ARBA" id="ARBA00008739"/>
    </source>
</evidence>
<dbReference type="Proteomes" id="UP000728032">
    <property type="component" value="Unassembled WGS sequence"/>
</dbReference>
<dbReference type="FunFam" id="3.10.20.90:FF:000119">
    <property type="entry name" value="Ubiquitin carboxyl-terminal hydrolase 14"/>
    <property type="match status" value="1"/>
</dbReference>
<dbReference type="PANTHER" id="PTHR43982:SF1">
    <property type="entry name" value="UBIQUITIN CARBOXYL-TERMINAL HYDROLASE 14"/>
    <property type="match status" value="1"/>
</dbReference>
<dbReference type="InterPro" id="IPR018200">
    <property type="entry name" value="USP_CS"/>
</dbReference>
<evidence type="ECO:0000256" key="11">
    <source>
        <dbReference type="ARBA" id="ARBA00023136"/>
    </source>
</evidence>
<feature type="transmembrane region" description="Helical" evidence="13">
    <location>
        <begin position="280"/>
        <end position="299"/>
    </location>
</feature>
<dbReference type="InterPro" id="IPR000626">
    <property type="entry name" value="Ubiquitin-like_dom"/>
</dbReference>
<feature type="transmembrane region" description="Helical" evidence="13">
    <location>
        <begin position="320"/>
        <end position="341"/>
    </location>
</feature>
<dbReference type="GO" id="GO:0004843">
    <property type="term" value="F:cysteine-type deubiquitinase activity"/>
    <property type="evidence" value="ECO:0007669"/>
    <property type="project" value="UniProtKB-UniRule"/>
</dbReference>
<dbReference type="InterPro" id="IPR028889">
    <property type="entry name" value="USP"/>
</dbReference>
<dbReference type="SUPFAM" id="SSF54001">
    <property type="entry name" value="Cysteine proteinases"/>
    <property type="match status" value="1"/>
</dbReference>
<evidence type="ECO:0000313" key="17">
    <source>
        <dbReference type="EMBL" id="CAD7638099.1"/>
    </source>
</evidence>
<feature type="domain" description="USP" evidence="16">
    <location>
        <begin position="593"/>
        <end position="955"/>
    </location>
</feature>
<feature type="transmembrane region" description="Helical" evidence="13">
    <location>
        <begin position="347"/>
        <end position="367"/>
    </location>
</feature>
<evidence type="ECO:0000256" key="4">
    <source>
        <dbReference type="ARBA" id="ARBA00008789"/>
    </source>
</evidence>
<evidence type="ECO:0000256" key="10">
    <source>
        <dbReference type="ARBA" id="ARBA00022989"/>
    </source>
</evidence>
<dbReference type="InterPro" id="IPR018629">
    <property type="entry name" value="XK-rel"/>
</dbReference>
<protein>
    <recommendedName>
        <fullName evidence="12 13">Multifunctional fusion protein</fullName>
    </recommendedName>
    <domain>
        <recommendedName>
            <fullName evidence="12">Ubiquitin carboxyl-terminal hydrolase</fullName>
            <ecNumber evidence="12">3.4.19.12</ecNumber>
        </recommendedName>
    </domain>
    <domain>
        <recommendedName>
            <fullName evidence="13">XK-related protein</fullName>
        </recommendedName>
    </domain>
</protein>
<keyword evidence="18" id="KW-1185">Reference proteome</keyword>
<sequence>MPVRRQSKEDNCLNETNGGEVIATNSSLETTELDPNPERDVSEVVSRRGGGGGDEDVPEVCALNRTYSRTMSRQKSHLGSGASRPSLISHHMTYGVDGDYDSLDALPDHMTFTLLDVFAILFSIGSFLFDIGTDIAVAAFHYLNQDYWYFYLTMAFVMLPTLVMTGISMRWYIVDSREEGSPPTSKCQWIMRFIFLLLQLGPILRYFDSLMYGLKFRQTSNNSREMKETKKKYFQYMVYEDTDAAMLRLFECFMEAAPQLVLQIYILAKGNDHSPDNWTVVAQIVAVLASLVSLSWSLVSYHRALRLSLPDKANMTWPGITVQFIWRFFSIASRVLALALFASEFRFYISIVCVIHWLIMFLWIVSMKTKFCDNQCEELGYNAVLGVMFIFCYFNPVDRPTRRRYTLYYTFIFFENIILMTLWYTHCDDLKWYKMIAMYGHFASFFVGLCVMNLYYLRFHPSRSIVCCRETNDTSDSELSKRAQLKRKFNASSVKVKWNKEVFSDVELTTDEPPVVFKAQLFALTGVQTDRQKLLFKGSTVKDDDWNNIQLKDGITLLLMGTKEELPEAPKEQVVFMEDMNEHELASALQLPAGLTNLGNTCYMNATVQCLRTVPELIDCLKNYSGRLAISEGSLEASQNLTIALRDLYEAMDKSSTIAPLILLQVLHMAFPRFAEKGEGGAFVQQDANECWTELIRMLQQKLRLTTGTANNFIDQYFSGTFDVEMKCNECEDESPVYSTENFLQLSCFISTDVKYLQSGLNLRLKETIEKFSPTLNANANYEKISKISRLPAYLAIQFVRFFYKERGSVNAKILKDIKFTLNLDVFELCTPALQEKLIPMRQKFKEIEDKKLEESVTKGKLKPEDEAKGKHRHNYSFDGDVGSNNSGFYELQAVLTHKGRSSSSGHYVGWIRKKEDEWFKCDDDVVSSVPSEEILKLSGGGDWHCAYVLLYGPRILFTDEPPNPSQIQTIQQ</sequence>
<comment type="similarity">
    <text evidence="4 13">Belongs to the XK family.</text>
</comment>
<organism evidence="17">
    <name type="scientific">Oppiella nova</name>
    <dbReference type="NCBI Taxonomy" id="334625"/>
    <lineage>
        <taxon>Eukaryota</taxon>
        <taxon>Metazoa</taxon>
        <taxon>Ecdysozoa</taxon>
        <taxon>Arthropoda</taxon>
        <taxon>Chelicerata</taxon>
        <taxon>Arachnida</taxon>
        <taxon>Acari</taxon>
        <taxon>Acariformes</taxon>
        <taxon>Sarcoptiformes</taxon>
        <taxon>Oribatida</taxon>
        <taxon>Brachypylina</taxon>
        <taxon>Oppioidea</taxon>
        <taxon>Oppiidae</taxon>
        <taxon>Oppiella</taxon>
    </lineage>
</organism>
<dbReference type="AlphaFoldDB" id="A0A7R9Q9Y7"/>
<comment type="catalytic activity">
    <reaction evidence="1 12">
        <text>Thiol-dependent hydrolysis of ester, thioester, amide, peptide and isopeptide bonds formed by the C-terminal Gly of ubiquitin (a 76-residue protein attached to proteins as an intracellular targeting signal).</text>
        <dbReference type="EC" id="3.4.19.12"/>
    </reaction>
</comment>
<name>A0A7R9Q9Y7_9ACAR</name>
<dbReference type="GO" id="GO:0061136">
    <property type="term" value="P:regulation of proteasomal protein catabolic process"/>
    <property type="evidence" value="ECO:0007669"/>
    <property type="project" value="TreeGrafter"/>
</dbReference>
<keyword evidence="8 12" id="KW-0378">Hydrolase</keyword>
<dbReference type="InterPro" id="IPR038765">
    <property type="entry name" value="Papain-like_cys_pep_sf"/>
</dbReference>
<dbReference type="Pfam" id="PF00443">
    <property type="entry name" value="UCH"/>
    <property type="match status" value="1"/>
</dbReference>
<dbReference type="GO" id="GO:0016579">
    <property type="term" value="P:protein deubiquitination"/>
    <property type="evidence" value="ECO:0007669"/>
    <property type="project" value="InterPro"/>
</dbReference>
<feature type="compositionally biased region" description="Basic and acidic residues" evidence="14">
    <location>
        <begin position="1"/>
        <end position="11"/>
    </location>
</feature>
<reference evidence="17" key="1">
    <citation type="submission" date="2020-11" db="EMBL/GenBank/DDBJ databases">
        <authorList>
            <person name="Tran Van P."/>
        </authorList>
    </citation>
    <scope>NUCLEOTIDE SEQUENCE</scope>
</reference>
<keyword evidence="6 13" id="KW-0812">Transmembrane</keyword>
<keyword evidence="10 13" id="KW-1133">Transmembrane helix</keyword>
<dbReference type="PROSITE" id="PS00299">
    <property type="entry name" value="UBIQUITIN_1"/>
    <property type="match status" value="1"/>
</dbReference>
<feature type="compositionally biased region" description="Basic and acidic residues" evidence="14">
    <location>
        <begin position="36"/>
        <end position="46"/>
    </location>
</feature>
<keyword evidence="5 12" id="KW-0645">Protease</keyword>
<keyword evidence="7 12" id="KW-0833">Ubl conjugation pathway</keyword>
<dbReference type="SUPFAM" id="SSF54236">
    <property type="entry name" value="Ubiquitin-like"/>
    <property type="match status" value="1"/>
</dbReference>
<evidence type="ECO:0000313" key="18">
    <source>
        <dbReference type="Proteomes" id="UP000728032"/>
    </source>
</evidence>
<dbReference type="OrthoDB" id="333239at2759"/>
<dbReference type="PANTHER" id="PTHR43982">
    <property type="entry name" value="UBIQUITIN CARBOXYL-TERMINAL HYDROLASE"/>
    <property type="match status" value="1"/>
</dbReference>
<feature type="domain" description="Ubiquitin-like" evidence="15">
    <location>
        <begin position="492"/>
        <end position="560"/>
    </location>
</feature>
<accession>A0A7R9Q9Y7</accession>
<evidence type="ECO:0000256" key="12">
    <source>
        <dbReference type="RuleBase" id="RU366025"/>
    </source>
</evidence>
<dbReference type="Gene3D" id="3.90.70.10">
    <property type="entry name" value="Cysteine proteinases"/>
    <property type="match status" value="1"/>
</dbReference>
<feature type="transmembrane region" description="Helical" evidence="13">
    <location>
        <begin position="408"/>
        <end position="424"/>
    </location>
</feature>
<comment type="similarity">
    <text evidence="3">Belongs to the peptidase C19 family. USP14/UBP6 subfamily.</text>
</comment>
<keyword evidence="11 13" id="KW-0472">Membrane</keyword>
<evidence type="ECO:0000256" key="9">
    <source>
        <dbReference type="ARBA" id="ARBA00022807"/>
    </source>
</evidence>